<dbReference type="Proteomes" id="UP000887564">
    <property type="component" value="Unplaced"/>
</dbReference>
<name>A0A914RZZ0_PAREQ</name>
<organism evidence="1 2">
    <name type="scientific">Parascaris equorum</name>
    <name type="common">Equine roundworm</name>
    <dbReference type="NCBI Taxonomy" id="6256"/>
    <lineage>
        <taxon>Eukaryota</taxon>
        <taxon>Metazoa</taxon>
        <taxon>Ecdysozoa</taxon>
        <taxon>Nematoda</taxon>
        <taxon>Chromadorea</taxon>
        <taxon>Rhabditida</taxon>
        <taxon>Spirurina</taxon>
        <taxon>Ascaridomorpha</taxon>
        <taxon>Ascaridoidea</taxon>
        <taxon>Ascarididae</taxon>
        <taxon>Parascaris</taxon>
    </lineage>
</organism>
<reference evidence="2" key="1">
    <citation type="submission" date="2022-11" db="UniProtKB">
        <authorList>
            <consortium name="WormBaseParasite"/>
        </authorList>
    </citation>
    <scope>IDENTIFICATION</scope>
</reference>
<dbReference type="WBParaSite" id="PEQ_0001045401-mRNA-1">
    <property type="protein sequence ID" value="PEQ_0001045401-mRNA-1"/>
    <property type="gene ID" value="PEQ_0001045401"/>
</dbReference>
<protein>
    <submittedName>
        <fullName evidence="2">Uncharacterized protein</fullName>
    </submittedName>
</protein>
<evidence type="ECO:0000313" key="2">
    <source>
        <dbReference type="WBParaSite" id="PEQ_0001045401-mRNA-1"/>
    </source>
</evidence>
<sequence>MEFAVSATCLTTQDTKHRWQKRTRNRECQRGKMRKHKMFTTSWRSLVE</sequence>
<evidence type="ECO:0000313" key="1">
    <source>
        <dbReference type="Proteomes" id="UP000887564"/>
    </source>
</evidence>
<accession>A0A914RZZ0</accession>
<proteinExistence type="predicted"/>
<keyword evidence="1" id="KW-1185">Reference proteome</keyword>
<dbReference type="AlphaFoldDB" id="A0A914RZZ0"/>